<dbReference type="Pfam" id="PF00528">
    <property type="entry name" value="BPD_transp_1"/>
    <property type="match status" value="1"/>
</dbReference>
<evidence type="ECO:0000256" key="3">
    <source>
        <dbReference type="ARBA" id="ARBA00022475"/>
    </source>
</evidence>
<name>A0A537L7L4_9BACT</name>
<accession>A0A537L7L4</accession>
<dbReference type="PANTHER" id="PTHR43386:SF1">
    <property type="entry name" value="D,D-DIPEPTIDE TRANSPORT SYSTEM PERMEASE PROTEIN DDPC-RELATED"/>
    <property type="match status" value="1"/>
</dbReference>
<feature type="transmembrane region" description="Helical" evidence="7">
    <location>
        <begin position="216"/>
        <end position="241"/>
    </location>
</feature>
<evidence type="ECO:0000256" key="5">
    <source>
        <dbReference type="ARBA" id="ARBA00022989"/>
    </source>
</evidence>
<evidence type="ECO:0000256" key="1">
    <source>
        <dbReference type="ARBA" id="ARBA00004651"/>
    </source>
</evidence>
<feature type="transmembrane region" description="Helical" evidence="7">
    <location>
        <begin position="99"/>
        <end position="125"/>
    </location>
</feature>
<dbReference type="PROSITE" id="PS50928">
    <property type="entry name" value="ABC_TM1"/>
    <property type="match status" value="1"/>
</dbReference>
<sequence>MAEIVATAGEVRVTRTREWRKMWFRFRQSNLSLLGFGIIAAVILAAVFAPQLAPYPHHAGIFVDFDHALKAPSAYNWLGTDDAGRDILSRMLFGARISLILGLMVLIIAVAVGVPLGVVAGYWGGRAGDLIMRVTDVFLAVPPIALALAVTAALRPTLTNAMVAIAFAWWPWYTRLVYGQVLSLKEQQFVEASRGLGASRWRIAFREILPNAWSPIIVKVTLDMGFVILTSSGLSFLGLGAQPPTPEWGTMIAEGRDYLPGAWWAATFPGLAIFLTVLGFNLLGDGLRDVFDVEIEQWRAGN</sequence>
<keyword evidence="5 7" id="KW-1133">Transmembrane helix</keyword>
<comment type="caution">
    <text evidence="9">The sequence shown here is derived from an EMBL/GenBank/DDBJ whole genome shotgun (WGS) entry which is preliminary data.</text>
</comment>
<dbReference type="SUPFAM" id="SSF161098">
    <property type="entry name" value="MetI-like"/>
    <property type="match status" value="1"/>
</dbReference>
<gene>
    <name evidence="9" type="ORF">E6G99_10880</name>
</gene>
<feature type="transmembrane region" description="Helical" evidence="7">
    <location>
        <begin position="261"/>
        <end position="283"/>
    </location>
</feature>
<protein>
    <submittedName>
        <fullName evidence="9">ABC transporter permease</fullName>
    </submittedName>
</protein>
<keyword evidence="4 7" id="KW-0812">Transmembrane</keyword>
<evidence type="ECO:0000259" key="8">
    <source>
        <dbReference type="PROSITE" id="PS50928"/>
    </source>
</evidence>
<dbReference type="PANTHER" id="PTHR43386">
    <property type="entry name" value="OLIGOPEPTIDE TRANSPORT SYSTEM PERMEASE PROTEIN APPC"/>
    <property type="match status" value="1"/>
</dbReference>
<evidence type="ECO:0000256" key="2">
    <source>
        <dbReference type="ARBA" id="ARBA00022448"/>
    </source>
</evidence>
<reference evidence="9 10" key="1">
    <citation type="journal article" date="2019" name="Nat. Microbiol.">
        <title>Mediterranean grassland soil C-N compound turnover is dependent on rainfall and depth, and is mediated by genomically divergent microorganisms.</title>
        <authorList>
            <person name="Diamond S."/>
            <person name="Andeer P.F."/>
            <person name="Li Z."/>
            <person name="Crits-Christoph A."/>
            <person name="Burstein D."/>
            <person name="Anantharaman K."/>
            <person name="Lane K.R."/>
            <person name="Thomas B.C."/>
            <person name="Pan C."/>
            <person name="Northen T.R."/>
            <person name="Banfield J.F."/>
        </authorList>
    </citation>
    <scope>NUCLEOTIDE SEQUENCE [LARGE SCALE GENOMIC DNA]</scope>
    <source>
        <strain evidence="9">NP_2</strain>
    </source>
</reference>
<proteinExistence type="inferred from homology"/>
<comment type="similarity">
    <text evidence="7">Belongs to the binding-protein-dependent transport system permease family.</text>
</comment>
<feature type="transmembrane region" description="Helical" evidence="7">
    <location>
        <begin position="30"/>
        <end position="49"/>
    </location>
</feature>
<dbReference type="GO" id="GO:0005886">
    <property type="term" value="C:plasma membrane"/>
    <property type="evidence" value="ECO:0007669"/>
    <property type="project" value="UniProtKB-SubCell"/>
</dbReference>
<evidence type="ECO:0000256" key="4">
    <source>
        <dbReference type="ARBA" id="ARBA00022692"/>
    </source>
</evidence>
<dbReference type="Pfam" id="PF12911">
    <property type="entry name" value="OppC_N"/>
    <property type="match status" value="1"/>
</dbReference>
<dbReference type="Gene3D" id="1.10.3720.10">
    <property type="entry name" value="MetI-like"/>
    <property type="match status" value="1"/>
</dbReference>
<organism evidence="9 10">
    <name type="scientific">Candidatus Segetimicrobium genomatis</name>
    <dbReference type="NCBI Taxonomy" id="2569760"/>
    <lineage>
        <taxon>Bacteria</taxon>
        <taxon>Bacillati</taxon>
        <taxon>Candidatus Sysuimicrobiota</taxon>
        <taxon>Candidatus Sysuimicrobiia</taxon>
        <taxon>Candidatus Sysuimicrobiales</taxon>
        <taxon>Candidatus Segetimicrobiaceae</taxon>
        <taxon>Candidatus Segetimicrobium</taxon>
    </lineage>
</organism>
<dbReference type="InterPro" id="IPR050366">
    <property type="entry name" value="BP-dependent_transpt_permease"/>
</dbReference>
<evidence type="ECO:0000256" key="7">
    <source>
        <dbReference type="RuleBase" id="RU363032"/>
    </source>
</evidence>
<dbReference type="InterPro" id="IPR000515">
    <property type="entry name" value="MetI-like"/>
</dbReference>
<evidence type="ECO:0000313" key="10">
    <source>
        <dbReference type="Proteomes" id="UP000318661"/>
    </source>
</evidence>
<dbReference type="AlphaFoldDB" id="A0A537L7L4"/>
<comment type="subcellular location">
    <subcellularLocation>
        <location evidence="1 7">Cell membrane</location>
        <topology evidence="1 7">Multi-pass membrane protein</topology>
    </subcellularLocation>
</comment>
<keyword evidence="2 7" id="KW-0813">Transport</keyword>
<feature type="domain" description="ABC transmembrane type-1" evidence="8">
    <location>
        <begin position="95"/>
        <end position="284"/>
    </location>
</feature>
<keyword evidence="3" id="KW-1003">Cell membrane</keyword>
<dbReference type="InterPro" id="IPR035906">
    <property type="entry name" value="MetI-like_sf"/>
</dbReference>
<keyword evidence="6 7" id="KW-0472">Membrane</keyword>
<dbReference type="CDD" id="cd06261">
    <property type="entry name" value="TM_PBP2"/>
    <property type="match status" value="1"/>
</dbReference>
<dbReference type="Proteomes" id="UP000318661">
    <property type="component" value="Unassembled WGS sequence"/>
</dbReference>
<dbReference type="EMBL" id="VBAJ01000273">
    <property type="protein sequence ID" value="TMJ04019.1"/>
    <property type="molecule type" value="Genomic_DNA"/>
</dbReference>
<feature type="transmembrane region" description="Helical" evidence="7">
    <location>
        <begin position="137"/>
        <end position="154"/>
    </location>
</feature>
<dbReference type="GO" id="GO:0055085">
    <property type="term" value="P:transmembrane transport"/>
    <property type="evidence" value="ECO:0007669"/>
    <property type="project" value="InterPro"/>
</dbReference>
<evidence type="ECO:0000313" key="9">
    <source>
        <dbReference type="EMBL" id="TMJ04019.1"/>
    </source>
</evidence>
<evidence type="ECO:0000256" key="6">
    <source>
        <dbReference type="ARBA" id="ARBA00023136"/>
    </source>
</evidence>
<dbReference type="InterPro" id="IPR025966">
    <property type="entry name" value="OppC_N"/>
</dbReference>
<feature type="transmembrane region" description="Helical" evidence="7">
    <location>
        <begin position="160"/>
        <end position="178"/>
    </location>
</feature>